<evidence type="ECO:0000313" key="3">
    <source>
        <dbReference type="Proteomes" id="UP000051888"/>
    </source>
</evidence>
<evidence type="ECO:0000313" key="2">
    <source>
        <dbReference type="EMBL" id="KQL54609.1"/>
    </source>
</evidence>
<dbReference type="STRING" id="157838.AN964_14615"/>
<feature type="transmembrane region" description="Helical" evidence="1">
    <location>
        <begin position="6"/>
        <end position="25"/>
    </location>
</feature>
<dbReference type="EMBL" id="LJJC01000004">
    <property type="protein sequence ID" value="KQL54609.1"/>
    <property type="molecule type" value="Genomic_DNA"/>
</dbReference>
<dbReference type="RefSeq" id="WP_055740386.1">
    <property type="nucleotide sequence ID" value="NZ_JAAIWL010000003.1"/>
</dbReference>
<keyword evidence="1" id="KW-1133">Transmembrane helix</keyword>
<organism evidence="2 3">
    <name type="scientific">Heyndrickxia shackletonii</name>
    <dbReference type="NCBI Taxonomy" id="157838"/>
    <lineage>
        <taxon>Bacteria</taxon>
        <taxon>Bacillati</taxon>
        <taxon>Bacillota</taxon>
        <taxon>Bacilli</taxon>
        <taxon>Bacillales</taxon>
        <taxon>Bacillaceae</taxon>
        <taxon>Heyndrickxia</taxon>
    </lineage>
</organism>
<proteinExistence type="predicted"/>
<gene>
    <name evidence="2" type="ORF">AN964_14615</name>
</gene>
<reference evidence="2 3" key="1">
    <citation type="submission" date="2015-09" db="EMBL/GenBank/DDBJ databases">
        <title>Genome sequencing project for genomic taxonomy and phylogenomics of Bacillus-like bacteria.</title>
        <authorList>
            <person name="Liu B."/>
            <person name="Wang J."/>
            <person name="Zhu Y."/>
            <person name="Liu G."/>
            <person name="Chen Q."/>
            <person name="Chen Z."/>
            <person name="Lan J."/>
            <person name="Che J."/>
            <person name="Ge C."/>
            <person name="Shi H."/>
            <person name="Pan Z."/>
            <person name="Liu X."/>
        </authorList>
    </citation>
    <scope>NUCLEOTIDE SEQUENCE [LARGE SCALE GENOMIC DNA]</scope>
    <source>
        <strain evidence="2 3">LMG 18435</strain>
    </source>
</reference>
<protein>
    <submittedName>
        <fullName evidence="2">Uncharacterized protein</fullName>
    </submittedName>
</protein>
<dbReference type="Proteomes" id="UP000051888">
    <property type="component" value="Unassembled WGS sequence"/>
</dbReference>
<dbReference type="OrthoDB" id="1708317at2"/>
<comment type="caution">
    <text evidence="2">The sequence shown here is derived from an EMBL/GenBank/DDBJ whole genome shotgun (WGS) entry which is preliminary data.</text>
</comment>
<name>A0A0Q3TLP1_9BACI</name>
<keyword evidence="1" id="KW-0812">Transmembrane</keyword>
<dbReference type="AlphaFoldDB" id="A0A0Q3TLP1"/>
<sequence>MTIFILFISIIINIVSIFAIIILYIRQNRLMHVEQDQKKVLQEMEEMFSTYLIEIRDENEEFIKKVQSIYHSKMELKENVEGDKSYQDKISSQNEQKNEVPALQTFMRSRAEKTYQSAMTQNDIQDAENQSIDFATLPLEKQAYLLEKEGLTIEQIAKELHKGKTEIELLLKFRQKI</sequence>
<evidence type="ECO:0000256" key="1">
    <source>
        <dbReference type="SAM" id="Phobius"/>
    </source>
</evidence>
<dbReference type="PATRIC" id="fig|157838.3.peg.3249"/>
<keyword evidence="3" id="KW-1185">Reference proteome</keyword>
<keyword evidence="1" id="KW-0472">Membrane</keyword>
<accession>A0A0Q3TLP1</accession>